<feature type="compositionally biased region" description="Low complexity" evidence="1">
    <location>
        <begin position="126"/>
        <end position="139"/>
    </location>
</feature>
<evidence type="ECO:0000313" key="3">
    <source>
        <dbReference type="Proteomes" id="UP001140453"/>
    </source>
</evidence>
<keyword evidence="3" id="KW-1185">Reference proteome</keyword>
<feature type="compositionally biased region" description="Low complexity" evidence="1">
    <location>
        <begin position="399"/>
        <end position="408"/>
    </location>
</feature>
<feature type="region of interest" description="Disordered" evidence="1">
    <location>
        <begin position="1215"/>
        <end position="1235"/>
    </location>
</feature>
<organism evidence="2 3">
    <name type="scientific">Gnomoniopsis smithogilvyi</name>
    <dbReference type="NCBI Taxonomy" id="1191159"/>
    <lineage>
        <taxon>Eukaryota</taxon>
        <taxon>Fungi</taxon>
        <taxon>Dikarya</taxon>
        <taxon>Ascomycota</taxon>
        <taxon>Pezizomycotina</taxon>
        <taxon>Sordariomycetes</taxon>
        <taxon>Sordariomycetidae</taxon>
        <taxon>Diaporthales</taxon>
        <taxon>Gnomoniaceae</taxon>
        <taxon>Gnomoniopsis</taxon>
    </lineage>
</organism>
<feature type="compositionally biased region" description="Polar residues" evidence="1">
    <location>
        <begin position="491"/>
        <end position="508"/>
    </location>
</feature>
<protein>
    <submittedName>
        <fullName evidence="2">Uncharacterized protein</fullName>
    </submittedName>
</protein>
<proteinExistence type="predicted"/>
<name>A0A9W8YZP1_9PEZI</name>
<evidence type="ECO:0000256" key="1">
    <source>
        <dbReference type="SAM" id="MobiDB-lite"/>
    </source>
</evidence>
<comment type="caution">
    <text evidence="2">The sequence shown here is derived from an EMBL/GenBank/DDBJ whole genome shotgun (WGS) entry which is preliminary data.</text>
</comment>
<feature type="compositionally biased region" description="Low complexity" evidence="1">
    <location>
        <begin position="48"/>
        <end position="62"/>
    </location>
</feature>
<dbReference type="EMBL" id="JAPEVB010000002">
    <property type="protein sequence ID" value="KAJ4394854.1"/>
    <property type="molecule type" value="Genomic_DNA"/>
</dbReference>
<dbReference type="OrthoDB" id="5237313at2759"/>
<sequence length="1380" mass="150781">MATQNDGRINRDGHQEVIFIGATRMPDPEPGGASATVQGEFRDGNVGNSSSQASQLASNAQQPRKVPADPPLVATRLLLQCASTYYRDYSVAPQRSPLQSNSTGSVNDAVLSQEPNKPSPFNAIDSAPSPSPVSSHSSSGLRCLPGPSQSPVVWPQYQDGSHVNTALPSISIDQPGLCYGPSMQSSREHAVKRNMEDQFLPRTSNIQAPSVSSSLLPSLRGGSHSWEYRNAPYSEDHQSTRPDSFPHQSIYGGLGDSMRSSRHGAPLDYELDMRDVSDEQILSILETNTTIAKQFQSACVVRLQQHKQSLDNMYDQRLAEMENYTRKWRDHTRELWQAVRDGRFQPINASQQTALAWQGPQEMAKGGYPQLQSIDTPFGELFSDDHGQTSNGGARSHVPSPAGLSAAPALPHEYHSKVQSGGFQRYQAGPIPYPAGPPQSDEPQSGPHISPNLHATPSQAVHDGGKPIQSIYTQSGSIQAAPGHSMPIGPETSSQTATGQTDPKQSALNDPPLREPILSQSDTSQPTPIQAVALQGSQRQLLCPEWIADFGGCVRDASGEYKSKSHRFLSVLSSDSLGPSFTSILTLSYSAILLGVKSDSSGYIYRRFDHLSKTRSCAFSSDVVVDLSEANVLMFGKAFCYMKERMSSLRSELGITRSRRLGVDGEIQRMYEFFSQQPIHKTIHTMRHPERNRAGVSSRNPVHEARNLLIARPKHKDGHITGAAYFDVGVEEPVTRTEGDNSIVLEEDSVTFGRVMALLHLCLELHIIVLPGAPQPSTLNEGANLKDSQTQLQAIASQNPLVHIDPQVRWDKWVKVVPGTPNRYFRMAVENTKRSLEMGFYRYPLFQKTAHDLGIPTNQKLWFKSTTASGMAQYFDMETGSMHTNPVISGQDMVIYWTASNVLIFWKAFCLLKERMDVLLTLHTQKTGEPSAPRSSTSHERLTRYYRDFMAKRDRQTKLNSISLPISDWDGEGVPTFDNNARGWFVDRRLILVRIQNREDTETADKAILDFFDVGTVSPIEGKPILYGDIIIHEHSAVASRIFALLLNSIHLDMFPIINALGSPLDLSPEQPIEDLSRSLDEDDSASQADSAQVNVTALPASSAASSASAPPAATLVKKALEYSADLVRCGSSISTKPSACPSTLSLHSEPHLDQNTAVSRSGLNILIKQEASCEFGIASLTSRHNHTREVVVIDDSSGDENDSLTGTIDRSAVVSLQSSKHPAPDSDNETDPRKRLRLPTFASGALSFDEGVIQLSSELPWKSPPQHRPFTTSADRLTAKAMPEGTVKLPVAIDADVDRSKNPVTFDDRAVAACTAGYHSKVPEQTLPPAMADTSAGPTIINRATTADLKETNVAAVIHGAGINPSKSTSALEYRHPEE</sequence>
<evidence type="ECO:0000313" key="2">
    <source>
        <dbReference type="EMBL" id="KAJ4394854.1"/>
    </source>
</evidence>
<reference evidence="2" key="1">
    <citation type="submission" date="2022-10" db="EMBL/GenBank/DDBJ databases">
        <title>Tapping the CABI collections for fungal endophytes: first genome assemblies for Collariella, Neodidymelliopsis, Ascochyta clinopodiicola, Didymella pomorum, Didymosphaeria variabile, Neocosmospora piperis and Neocucurbitaria cava.</title>
        <authorList>
            <person name="Hill R."/>
        </authorList>
    </citation>
    <scope>NUCLEOTIDE SEQUENCE</scope>
    <source>
        <strain evidence="2">IMI 355082</strain>
    </source>
</reference>
<feature type="compositionally biased region" description="Polar residues" evidence="1">
    <location>
        <begin position="96"/>
        <end position="106"/>
    </location>
</feature>
<accession>A0A9W8YZP1</accession>
<feature type="region of interest" description="Disordered" evidence="1">
    <location>
        <begin position="424"/>
        <end position="527"/>
    </location>
</feature>
<feature type="region of interest" description="Disordered" evidence="1">
    <location>
        <begin position="23"/>
        <end position="68"/>
    </location>
</feature>
<gene>
    <name evidence="2" type="ORF">N0V93_004074</name>
</gene>
<feature type="compositionally biased region" description="Polar residues" evidence="1">
    <location>
        <begin position="518"/>
        <end position="527"/>
    </location>
</feature>
<feature type="region of interest" description="Disordered" evidence="1">
    <location>
        <begin position="94"/>
        <end position="145"/>
    </location>
</feature>
<dbReference type="Proteomes" id="UP001140453">
    <property type="component" value="Unassembled WGS sequence"/>
</dbReference>
<feature type="region of interest" description="Disordered" evidence="1">
    <location>
        <begin position="364"/>
        <end position="408"/>
    </location>
</feature>